<dbReference type="OrthoDB" id="10507984at2759"/>
<evidence type="ECO:0000256" key="1">
    <source>
        <dbReference type="SAM" id="MobiDB-lite"/>
    </source>
</evidence>
<dbReference type="EMBL" id="JYDH01000025">
    <property type="protein sequence ID" value="KRY38517.1"/>
    <property type="molecule type" value="Genomic_DNA"/>
</dbReference>
<organism evidence="2 3">
    <name type="scientific">Trichinella spiralis</name>
    <name type="common">Trichina worm</name>
    <dbReference type="NCBI Taxonomy" id="6334"/>
    <lineage>
        <taxon>Eukaryota</taxon>
        <taxon>Metazoa</taxon>
        <taxon>Ecdysozoa</taxon>
        <taxon>Nematoda</taxon>
        <taxon>Enoplea</taxon>
        <taxon>Dorylaimia</taxon>
        <taxon>Trichinellida</taxon>
        <taxon>Trichinellidae</taxon>
        <taxon>Trichinella</taxon>
    </lineage>
</organism>
<keyword evidence="3" id="KW-1185">Reference proteome</keyword>
<dbReference type="InParanoid" id="A0A0V1BMP7"/>
<accession>A0A0V1BMP7</accession>
<reference evidence="2 3" key="1">
    <citation type="submission" date="2015-01" db="EMBL/GenBank/DDBJ databases">
        <title>Evolution of Trichinella species and genotypes.</title>
        <authorList>
            <person name="Korhonen P.K."/>
            <person name="Edoardo P."/>
            <person name="Giuseppe L.R."/>
            <person name="Gasser R.B."/>
        </authorList>
    </citation>
    <scope>NUCLEOTIDE SEQUENCE [LARGE SCALE GENOMIC DNA]</scope>
    <source>
        <strain evidence="2">ISS3</strain>
    </source>
</reference>
<feature type="compositionally biased region" description="Polar residues" evidence="1">
    <location>
        <begin position="36"/>
        <end position="46"/>
    </location>
</feature>
<gene>
    <name evidence="2" type="ORF">T01_7979</name>
</gene>
<feature type="region of interest" description="Disordered" evidence="1">
    <location>
        <begin position="22"/>
        <end position="46"/>
    </location>
</feature>
<proteinExistence type="predicted"/>
<dbReference type="Proteomes" id="UP000054776">
    <property type="component" value="Unassembled WGS sequence"/>
</dbReference>
<name>A0A0V1BMP7_TRISP</name>
<protein>
    <submittedName>
        <fullName evidence="2">Uncharacterized protein</fullName>
    </submittedName>
</protein>
<evidence type="ECO:0000313" key="3">
    <source>
        <dbReference type="Proteomes" id="UP000054776"/>
    </source>
</evidence>
<comment type="caution">
    <text evidence="2">The sequence shown here is derived from an EMBL/GenBank/DDBJ whole genome shotgun (WGS) entry which is preliminary data.</text>
</comment>
<evidence type="ECO:0000313" key="2">
    <source>
        <dbReference type="EMBL" id="KRY38517.1"/>
    </source>
</evidence>
<sequence length="83" mass="9575">MSHFKRANRFFEPATQRLAHQNASVVPVGKLKENARSSSSKRPTTSQINLQALFDHNNCKFEHATDRHQLLMPSWANLMEKEL</sequence>
<dbReference type="AlphaFoldDB" id="A0A0V1BMP7"/>